<protein>
    <recommendedName>
        <fullName evidence="4">No apical meristem-associated C-terminal domain-containing protein</fullName>
    </recommendedName>
</protein>
<evidence type="ECO:0008006" key="4">
    <source>
        <dbReference type="Google" id="ProtNLM"/>
    </source>
</evidence>
<gene>
    <name evidence="2" type="ORF">PPACK8108_LOCUS3687</name>
</gene>
<dbReference type="AlphaFoldDB" id="A0AAV0ALR9"/>
<feature type="non-terminal residue" evidence="2">
    <location>
        <position position="228"/>
    </location>
</feature>
<evidence type="ECO:0000256" key="1">
    <source>
        <dbReference type="SAM" id="MobiDB-lite"/>
    </source>
</evidence>
<evidence type="ECO:0000313" key="2">
    <source>
        <dbReference type="EMBL" id="CAH7669117.1"/>
    </source>
</evidence>
<dbReference type="Proteomes" id="UP001153365">
    <property type="component" value="Unassembled WGS sequence"/>
</dbReference>
<sequence length="228" mass="26001">MSDSTGFGVSEDDQSKGIIKISQKLNNLCPCFNLPNLGESPFDNAGYSQDNTFEEREEQIENIQCHSDNNYQDLSITSNLPSNLPPESTPTNKTSGKQKASNSQNLNPKSHKQGPTSTLASSYAELYKSKVEEKKEYKVTKLNWEQQKWHLEKEKKDKEQHMELTVREKEIQFAKEGKEKELEVRMLIADKDCEAMKLKEDNALLLAVVGSSRSIEEITKISKIFFIY</sequence>
<organism evidence="2 3">
    <name type="scientific">Phakopsora pachyrhizi</name>
    <name type="common">Asian soybean rust disease fungus</name>
    <dbReference type="NCBI Taxonomy" id="170000"/>
    <lineage>
        <taxon>Eukaryota</taxon>
        <taxon>Fungi</taxon>
        <taxon>Dikarya</taxon>
        <taxon>Basidiomycota</taxon>
        <taxon>Pucciniomycotina</taxon>
        <taxon>Pucciniomycetes</taxon>
        <taxon>Pucciniales</taxon>
        <taxon>Phakopsoraceae</taxon>
        <taxon>Phakopsora</taxon>
    </lineage>
</organism>
<feature type="region of interest" description="Disordered" evidence="1">
    <location>
        <begin position="71"/>
        <end position="118"/>
    </location>
</feature>
<name>A0AAV0ALR9_PHAPC</name>
<dbReference type="EMBL" id="CALTRL010000649">
    <property type="protein sequence ID" value="CAH7669117.1"/>
    <property type="molecule type" value="Genomic_DNA"/>
</dbReference>
<feature type="compositionally biased region" description="Polar residues" evidence="1">
    <location>
        <begin position="71"/>
        <end position="82"/>
    </location>
</feature>
<proteinExistence type="predicted"/>
<reference evidence="2" key="1">
    <citation type="submission" date="2022-06" db="EMBL/GenBank/DDBJ databases">
        <authorList>
            <consortium name="SYNGENTA / RWTH Aachen University"/>
        </authorList>
    </citation>
    <scope>NUCLEOTIDE SEQUENCE</scope>
</reference>
<comment type="caution">
    <text evidence="2">The sequence shown here is derived from an EMBL/GenBank/DDBJ whole genome shotgun (WGS) entry which is preliminary data.</text>
</comment>
<evidence type="ECO:0000313" key="3">
    <source>
        <dbReference type="Proteomes" id="UP001153365"/>
    </source>
</evidence>
<keyword evidence="3" id="KW-1185">Reference proteome</keyword>
<accession>A0AAV0ALR9</accession>
<feature type="compositionally biased region" description="Polar residues" evidence="1">
    <location>
        <begin position="89"/>
        <end position="118"/>
    </location>
</feature>